<dbReference type="InterPro" id="IPR051781">
    <property type="entry name" value="Metallo-dep_Hydrolase"/>
</dbReference>
<feature type="chain" id="PRO_5032737382" evidence="1">
    <location>
        <begin position="24"/>
        <end position="428"/>
    </location>
</feature>
<dbReference type="SUPFAM" id="SSF51556">
    <property type="entry name" value="Metallo-dependent hydrolases"/>
    <property type="match status" value="1"/>
</dbReference>
<comment type="caution">
    <text evidence="3">The sequence shown here is derived from an EMBL/GenBank/DDBJ whole genome shotgun (WGS) entry which is preliminary data.</text>
</comment>
<dbReference type="CDD" id="cd01299">
    <property type="entry name" value="Met_dep_hydrolase_A"/>
    <property type="match status" value="1"/>
</dbReference>
<proteinExistence type="predicted"/>
<keyword evidence="4" id="KW-1185">Reference proteome</keyword>
<dbReference type="Gene3D" id="3.20.20.140">
    <property type="entry name" value="Metal-dependent hydrolases"/>
    <property type="match status" value="1"/>
</dbReference>
<evidence type="ECO:0000313" key="4">
    <source>
        <dbReference type="Proteomes" id="UP000439780"/>
    </source>
</evidence>
<keyword evidence="3" id="KW-0378">Hydrolase</keyword>
<dbReference type="Proteomes" id="UP000439780">
    <property type="component" value="Unassembled WGS sequence"/>
</dbReference>
<keyword evidence="1" id="KW-0732">Signal</keyword>
<dbReference type="InterPro" id="IPR006680">
    <property type="entry name" value="Amidohydro-rel"/>
</dbReference>
<dbReference type="GO" id="GO:0016810">
    <property type="term" value="F:hydrolase activity, acting on carbon-nitrogen (but not peptide) bonds"/>
    <property type="evidence" value="ECO:0007669"/>
    <property type="project" value="InterPro"/>
</dbReference>
<protein>
    <submittedName>
        <fullName evidence="3">Amidohydrolase family protein</fullName>
    </submittedName>
</protein>
<dbReference type="InterPro" id="IPR057744">
    <property type="entry name" value="OTAase-like"/>
</dbReference>
<sequence length="428" mass="44905">MRYVTLAALVAALAVMSAAPVGAQTRVIHAERVITDPAAAPMGRTTITETDGKIVSIEPGWNAGPAGAEVIELPGKTVMPGLIDTHVHLGFDPGGDWWRDAIDTDEWTAMVNVKNAKKTVEAGFTTVRDVGNDPRASAALVRATREGWFEAPRVLWAGMPLSPIGGHADVHGFRPEVMAVLDKHNANTCTGAVECAALVRRTVREGADWIKIMATGGVLSQGDKSLGQAFTDEEMKSIVDTARSLGVHVAAHAHADQGVRAATLAGVDTIEHGTFISPETARIMKTHGTVLVPTLLAFKGVGEGLGKGIYTPAVEAKIRMTLGHLGEGCRNARAAGVTIAFGTDSGVTAHGRNAEEFGLMEDNCGMSAKEALATATTTAAKVLGMDQQIGKLAPGYSADMVAVDGDPLKDARILQKVEWVMARGQVID</sequence>
<feature type="domain" description="Amidohydrolase-related" evidence="2">
    <location>
        <begin position="77"/>
        <end position="426"/>
    </location>
</feature>
<evidence type="ECO:0000313" key="3">
    <source>
        <dbReference type="EMBL" id="MXP29750.1"/>
    </source>
</evidence>
<gene>
    <name evidence="3" type="ORF">GRI58_13125</name>
</gene>
<dbReference type="RefSeq" id="WP_160754055.1">
    <property type="nucleotide sequence ID" value="NZ_WTYA01000011.1"/>
</dbReference>
<organism evidence="3 4">
    <name type="scientific">Qipengyuania algicida</name>
    <dbReference type="NCBI Taxonomy" id="1836209"/>
    <lineage>
        <taxon>Bacteria</taxon>
        <taxon>Pseudomonadati</taxon>
        <taxon>Pseudomonadota</taxon>
        <taxon>Alphaproteobacteria</taxon>
        <taxon>Sphingomonadales</taxon>
        <taxon>Erythrobacteraceae</taxon>
        <taxon>Qipengyuania</taxon>
    </lineage>
</organism>
<dbReference type="InterPro" id="IPR011059">
    <property type="entry name" value="Metal-dep_hydrolase_composite"/>
</dbReference>
<dbReference type="Pfam" id="PF01979">
    <property type="entry name" value="Amidohydro_1"/>
    <property type="match status" value="1"/>
</dbReference>
<dbReference type="InterPro" id="IPR032466">
    <property type="entry name" value="Metal_Hydrolase"/>
</dbReference>
<dbReference type="SUPFAM" id="SSF51338">
    <property type="entry name" value="Composite domain of metallo-dependent hydrolases"/>
    <property type="match status" value="1"/>
</dbReference>
<dbReference type="EMBL" id="WTYA01000011">
    <property type="protein sequence ID" value="MXP29750.1"/>
    <property type="molecule type" value="Genomic_DNA"/>
</dbReference>
<dbReference type="Gene3D" id="2.30.40.10">
    <property type="entry name" value="Urease, subunit C, domain 1"/>
    <property type="match status" value="1"/>
</dbReference>
<dbReference type="AlphaFoldDB" id="A0A845AHM4"/>
<name>A0A845AHM4_9SPHN</name>
<evidence type="ECO:0000259" key="2">
    <source>
        <dbReference type="Pfam" id="PF01979"/>
    </source>
</evidence>
<dbReference type="OrthoDB" id="8098664at2"/>
<accession>A0A845AHM4</accession>
<feature type="signal peptide" evidence="1">
    <location>
        <begin position="1"/>
        <end position="23"/>
    </location>
</feature>
<dbReference type="PANTHER" id="PTHR43135:SF3">
    <property type="entry name" value="ALPHA-D-RIBOSE 1-METHYLPHOSPHONATE 5-TRIPHOSPHATE DIPHOSPHATASE"/>
    <property type="match status" value="1"/>
</dbReference>
<evidence type="ECO:0000256" key="1">
    <source>
        <dbReference type="SAM" id="SignalP"/>
    </source>
</evidence>
<dbReference type="PANTHER" id="PTHR43135">
    <property type="entry name" value="ALPHA-D-RIBOSE 1-METHYLPHOSPHONATE 5-TRIPHOSPHATE DIPHOSPHATASE"/>
    <property type="match status" value="1"/>
</dbReference>
<reference evidence="3 4" key="1">
    <citation type="submission" date="2019-12" db="EMBL/GenBank/DDBJ databases">
        <title>Genomic-based taxomic classification of the family Erythrobacteraceae.</title>
        <authorList>
            <person name="Xu L."/>
        </authorList>
    </citation>
    <scope>NUCLEOTIDE SEQUENCE [LARGE SCALE GENOMIC DNA]</scope>
    <source>
        <strain evidence="3 4">KEMB 9005-328</strain>
    </source>
</reference>